<dbReference type="AlphaFoldDB" id="K0JYC2"/>
<dbReference type="InterPro" id="IPR000639">
    <property type="entry name" value="Epox_hydrolase-like"/>
</dbReference>
<dbReference type="eggNOG" id="COG0596">
    <property type="taxonomic scope" value="Bacteria"/>
</dbReference>
<dbReference type="HOGENOM" id="CLU_020336_7_3_11"/>
<name>K0JYC2_SACES</name>
<evidence type="ECO:0000259" key="2">
    <source>
        <dbReference type="Pfam" id="PF00561"/>
    </source>
</evidence>
<dbReference type="EMBL" id="HE804045">
    <property type="protein sequence ID" value="CCH29198.1"/>
    <property type="molecule type" value="Genomic_DNA"/>
</dbReference>
<dbReference type="SUPFAM" id="SSF53474">
    <property type="entry name" value="alpha/beta-Hydrolases"/>
    <property type="match status" value="1"/>
</dbReference>
<evidence type="ECO:0000313" key="3">
    <source>
        <dbReference type="EMBL" id="CCH29198.1"/>
    </source>
</evidence>
<dbReference type="Gene3D" id="3.40.50.1820">
    <property type="entry name" value="alpha/beta hydrolase"/>
    <property type="match status" value="1"/>
</dbReference>
<dbReference type="BioCyc" id="SESP1179773:BN6_RS09225-MONOMER"/>
<dbReference type="PANTHER" id="PTHR43329">
    <property type="entry name" value="EPOXIDE HYDROLASE"/>
    <property type="match status" value="1"/>
</dbReference>
<reference evidence="3 4" key="1">
    <citation type="journal article" date="2012" name="BMC Genomics">
        <title>Complete genome sequence of Saccharothrix espanaensis DSM 44229T and comparison to the other completely sequenced Pseudonocardiaceae.</title>
        <authorList>
            <person name="Strobel T."/>
            <person name="Al-Dilaimi A."/>
            <person name="Blom J."/>
            <person name="Gessner A."/>
            <person name="Kalinowski J."/>
            <person name="Luzhetska M."/>
            <person name="Puhler A."/>
            <person name="Szczepanowski R."/>
            <person name="Bechthold A."/>
            <person name="Ruckert C."/>
        </authorList>
    </citation>
    <scope>NUCLEOTIDE SEQUENCE [LARGE SCALE GENOMIC DNA]</scope>
    <source>
        <strain evidence="4">ATCC 51144 / DSM 44229 / JCM 9112 / NBRC 15066 / NRRL 15764</strain>
    </source>
</reference>
<dbReference type="GO" id="GO:0016787">
    <property type="term" value="F:hydrolase activity"/>
    <property type="evidence" value="ECO:0007669"/>
    <property type="project" value="UniProtKB-KW"/>
</dbReference>
<organism evidence="3 4">
    <name type="scientific">Saccharothrix espanaensis (strain ATCC 51144 / DSM 44229 / JCM 9112 / NBRC 15066 / NRRL 15764)</name>
    <dbReference type="NCBI Taxonomy" id="1179773"/>
    <lineage>
        <taxon>Bacteria</taxon>
        <taxon>Bacillati</taxon>
        <taxon>Actinomycetota</taxon>
        <taxon>Actinomycetes</taxon>
        <taxon>Pseudonocardiales</taxon>
        <taxon>Pseudonocardiaceae</taxon>
        <taxon>Saccharothrix</taxon>
    </lineage>
</organism>
<dbReference type="Pfam" id="PF00561">
    <property type="entry name" value="Abhydrolase_1"/>
    <property type="match status" value="1"/>
</dbReference>
<keyword evidence="4" id="KW-1185">Reference proteome</keyword>
<keyword evidence="1 3" id="KW-0378">Hydrolase</keyword>
<sequence length="287" mass="31938">MRSRPAVFESDLTRERVTTDAGTFDAIATGPVTGRKVLLLHGVPECGIEWRHQLRALAAHGYRAVAPDLRGYSPGVRPREVSAYRLEHAVQDVRDIADALGWKRFDLVGHDWGAIVAWIAAARYPLRIRTLTAVSAPHPGALAQTLRTDPDQQRRWAFLDHLRTPGVAERELLADDAAQLRAGWPAVIPQERVNQYVRKLSEPGALTAALNWYRANDFTGTFRPVSVPTRFLWGEDDQVIGPEAAQNTGDWVTGPYWFEVLSGAGHFVPEEAAEETTLHLLDHLATY</sequence>
<accession>K0JYC2</accession>
<dbReference type="PATRIC" id="fig|1179773.3.peg.1885"/>
<dbReference type="InterPro" id="IPR029058">
    <property type="entry name" value="AB_hydrolase_fold"/>
</dbReference>
<evidence type="ECO:0000313" key="4">
    <source>
        <dbReference type="Proteomes" id="UP000006281"/>
    </source>
</evidence>
<protein>
    <submittedName>
        <fullName evidence="3">Alpha/beta hydrolase fold containing protein</fullName>
    </submittedName>
</protein>
<dbReference type="InterPro" id="IPR000073">
    <property type="entry name" value="AB_hydrolase_1"/>
</dbReference>
<dbReference type="KEGG" id="sesp:BN6_18780"/>
<dbReference type="PRINTS" id="PR00412">
    <property type="entry name" value="EPOXHYDRLASE"/>
</dbReference>
<dbReference type="Proteomes" id="UP000006281">
    <property type="component" value="Chromosome"/>
</dbReference>
<dbReference type="PRINTS" id="PR00111">
    <property type="entry name" value="ABHYDROLASE"/>
</dbReference>
<dbReference type="RefSeq" id="WP_015099311.1">
    <property type="nucleotide sequence ID" value="NC_019673.1"/>
</dbReference>
<gene>
    <name evidence="3" type="ordered locus">BN6_18780</name>
</gene>
<proteinExistence type="predicted"/>
<dbReference type="OrthoDB" id="2987348at2"/>
<feature type="domain" description="AB hydrolase-1" evidence="2">
    <location>
        <begin position="37"/>
        <end position="272"/>
    </location>
</feature>
<dbReference type="STRING" id="1179773.BN6_18780"/>
<evidence type="ECO:0000256" key="1">
    <source>
        <dbReference type="ARBA" id="ARBA00022801"/>
    </source>
</evidence>